<organism evidence="2 3">
    <name type="scientific">Coniochaeta ligniaria NRRL 30616</name>
    <dbReference type="NCBI Taxonomy" id="1408157"/>
    <lineage>
        <taxon>Eukaryota</taxon>
        <taxon>Fungi</taxon>
        <taxon>Dikarya</taxon>
        <taxon>Ascomycota</taxon>
        <taxon>Pezizomycotina</taxon>
        <taxon>Sordariomycetes</taxon>
        <taxon>Sordariomycetidae</taxon>
        <taxon>Coniochaetales</taxon>
        <taxon>Coniochaetaceae</taxon>
        <taxon>Coniochaeta</taxon>
    </lineage>
</organism>
<dbReference type="CDD" id="cd00180">
    <property type="entry name" value="PKc"/>
    <property type="match status" value="1"/>
</dbReference>
<dbReference type="PROSITE" id="PS50011">
    <property type="entry name" value="PROTEIN_KINASE_DOM"/>
    <property type="match status" value="1"/>
</dbReference>
<keyword evidence="3" id="KW-1185">Reference proteome</keyword>
<dbReference type="Pfam" id="PF00069">
    <property type="entry name" value="Pkinase"/>
    <property type="match status" value="1"/>
</dbReference>
<evidence type="ECO:0000313" key="2">
    <source>
        <dbReference type="EMBL" id="OIW30510.1"/>
    </source>
</evidence>
<feature type="domain" description="Protein kinase" evidence="1">
    <location>
        <begin position="69"/>
        <end position="331"/>
    </location>
</feature>
<dbReference type="PANTHER" id="PTHR44329:SF293">
    <property type="entry name" value="MITOGEN-ACTIVATED PROTEIN KINASE KINASE KINASE"/>
    <property type="match status" value="1"/>
</dbReference>
<dbReference type="PANTHER" id="PTHR44329">
    <property type="entry name" value="SERINE/THREONINE-PROTEIN KINASE TNNI3K-RELATED"/>
    <property type="match status" value="1"/>
</dbReference>
<dbReference type="EMBL" id="KV875096">
    <property type="protein sequence ID" value="OIW30510.1"/>
    <property type="molecule type" value="Genomic_DNA"/>
</dbReference>
<dbReference type="STRING" id="1408157.A0A1J7ISP1"/>
<dbReference type="GO" id="GO:0004674">
    <property type="term" value="F:protein serine/threonine kinase activity"/>
    <property type="evidence" value="ECO:0007669"/>
    <property type="project" value="TreeGrafter"/>
</dbReference>
<accession>A0A1J7ISP1</accession>
<sequence>MLSTARLSKFYTVNSVLSFAVSDLVDSAQPRQYIMVDMGDVRDINPEDGKIVGHLATTGEHQRPIHVMRGKGDFLGGGATGIVELLESGDVVKSPWTDPWRVSDCKADMLAEAKIYKRLGNHPRLVELKDWDPVDCVLTLGYMPHGTLKAFIEKNGGQQTISPAQRKQWAIEAAEGVELLHSHGVIHCDIGPHNFLLDDHLSLKICDFGGSSVDGSRASVVPGVRYRAPTLAGRTMQPATLKEDIFALGSTIYFVSTGHEVYNDLAEDDQVQKLYVDGVFPDLSGVLFGEAISLCWRQEVDSAKIVMELLGSMPTEDAQASSHPITPARAD</sequence>
<dbReference type="InterPro" id="IPR000719">
    <property type="entry name" value="Prot_kinase_dom"/>
</dbReference>
<dbReference type="Gene3D" id="1.10.510.10">
    <property type="entry name" value="Transferase(Phosphotransferase) domain 1"/>
    <property type="match status" value="1"/>
</dbReference>
<keyword evidence="2" id="KW-0418">Kinase</keyword>
<keyword evidence="2" id="KW-0808">Transferase</keyword>
<dbReference type="AlphaFoldDB" id="A0A1J7ISP1"/>
<dbReference type="InParanoid" id="A0A1J7ISP1"/>
<dbReference type="Proteomes" id="UP000182658">
    <property type="component" value="Unassembled WGS sequence"/>
</dbReference>
<proteinExistence type="predicted"/>
<protein>
    <submittedName>
        <fullName evidence="2">Kinase-like protein</fullName>
    </submittedName>
</protein>
<dbReference type="OrthoDB" id="1668230at2759"/>
<name>A0A1J7ISP1_9PEZI</name>
<evidence type="ECO:0000259" key="1">
    <source>
        <dbReference type="PROSITE" id="PS50011"/>
    </source>
</evidence>
<gene>
    <name evidence="2" type="ORF">CONLIGDRAFT_630489</name>
</gene>
<dbReference type="GO" id="GO:0005524">
    <property type="term" value="F:ATP binding"/>
    <property type="evidence" value="ECO:0007669"/>
    <property type="project" value="InterPro"/>
</dbReference>
<evidence type="ECO:0000313" key="3">
    <source>
        <dbReference type="Proteomes" id="UP000182658"/>
    </source>
</evidence>
<dbReference type="InterPro" id="IPR011009">
    <property type="entry name" value="Kinase-like_dom_sf"/>
</dbReference>
<dbReference type="InterPro" id="IPR051681">
    <property type="entry name" value="Ser/Thr_Kinases-Pseudokinases"/>
</dbReference>
<dbReference type="SUPFAM" id="SSF56112">
    <property type="entry name" value="Protein kinase-like (PK-like)"/>
    <property type="match status" value="1"/>
</dbReference>
<reference evidence="2 3" key="1">
    <citation type="submission" date="2016-10" db="EMBL/GenBank/DDBJ databases">
        <title>Draft genome sequence of Coniochaeta ligniaria NRRL30616, a lignocellulolytic fungus for bioabatement of inhibitors in plant biomass hydrolysates.</title>
        <authorList>
            <consortium name="DOE Joint Genome Institute"/>
            <person name="Jimenez D.J."/>
            <person name="Hector R.E."/>
            <person name="Riley R."/>
            <person name="Sun H."/>
            <person name="Grigoriev I.V."/>
            <person name="Van Elsas J.D."/>
            <person name="Nichols N.N."/>
        </authorList>
    </citation>
    <scope>NUCLEOTIDE SEQUENCE [LARGE SCALE GENOMIC DNA]</scope>
    <source>
        <strain evidence="2 3">NRRL 30616</strain>
    </source>
</reference>